<sequence length="162" mass="18489">MVTVGLWKLILMATKRKGDEDATDERHVMRIMPLGAGNEVGRSCIILKFQGKTIMLDCGVHPVRRIFMTHPTKAVMQMMLRDFLRVSNISVEDQIYDDKDLERCVAKVEIIDFHQEKMINGIKFTPYNAGHVLGACMFLIEIGGVKVLYTGDYSLENDRHLM</sequence>
<feature type="non-terminal residue" evidence="2">
    <location>
        <position position="162"/>
    </location>
</feature>
<dbReference type="GO" id="GO:0004521">
    <property type="term" value="F:RNA endonuclease activity"/>
    <property type="evidence" value="ECO:0007669"/>
    <property type="project" value="TreeGrafter"/>
</dbReference>
<dbReference type="InterPro" id="IPR050698">
    <property type="entry name" value="MBL"/>
</dbReference>
<evidence type="ECO:0000313" key="3">
    <source>
        <dbReference type="Proteomes" id="UP000266196"/>
    </source>
</evidence>
<reference evidence="2 3" key="1">
    <citation type="submission" date="2018-08" db="EMBL/GenBank/DDBJ databases">
        <title>Aphanomyces genome sequencing and annotation.</title>
        <authorList>
            <person name="Minardi D."/>
            <person name="Oidtmann B."/>
            <person name="Van Der Giezen M."/>
            <person name="Studholme D.J."/>
        </authorList>
    </citation>
    <scope>NUCLEOTIDE SEQUENCE [LARGE SCALE GENOMIC DNA]</scope>
    <source>
        <strain evidence="2 3">197901</strain>
    </source>
</reference>
<dbReference type="Pfam" id="PF16661">
    <property type="entry name" value="Lactamase_B_6"/>
    <property type="match status" value="1"/>
</dbReference>
<dbReference type="AlphaFoldDB" id="A0A397EIR3"/>
<dbReference type="PANTHER" id="PTHR11203">
    <property type="entry name" value="CLEAVAGE AND POLYADENYLATION SPECIFICITY FACTOR FAMILY MEMBER"/>
    <property type="match status" value="1"/>
</dbReference>
<name>A0A397EIR3_APHAT</name>
<dbReference type="GO" id="GO:0003723">
    <property type="term" value="F:RNA binding"/>
    <property type="evidence" value="ECO:0007669"/>
    <property type="project" value="TreeGrafter"/>
</dbReference>
<dbReference type="PANTHER" id="PTHR11203:SF11">
    <property type="entry name" value="CLEAVAGE AND POLYADENYLATION SPECIFICITY FACTOR SUBUNIT 3"/>
    <property type="match status" value="1"/>
</dbReference>
<feature type="domain" description="Metallo-beta-lactamase" evidence="1">
    <location>
        <begin position="65"/>
        <end position="161"/>
    </location>
</feature>
<dbReference type="SUPFAM" id="SSF56281">
    <property type="entry name" value="Metallo-hydrolase/oxidoreductase"/>
    <property type="match status" value="1"/>
</dbReference>
<dbReference type="Gene3D" id="3.60.15.10">
    <property type="entry name" value="Ribonuclease Z/Hydroxyacylglutathione hydrolase-like"/>
    <property type="match status" value="2"/>
</dbReference>
<organism evidence="2 3">
    <name type="scientific">Aphanomyces astaci</name>
    <name type="common">Crayfish plague agent</name>
    <dbReference type="NCBI Taxonomy" id="112090"/>
    <lineage>
        <taxon>Eukaryota</taxon>
        <taxon>Sar</taxon>
        <taxon>Stramenopiles</taxon>
        <taxon>Oomycota</taxon>
        <taxon>Saprolegniomycetes</taxon>
        <taxon>Saprolegniales</taxon>
        <taxon>Verrucalvaceae</taxon>
        <taxon>Aphanomyces</taxon>
    </lineage>
</organism>
<dbReference type="InterPro" id="IPR001279">
    <property type="entry name" value="Metallo-B-lactamas"/>
</dbReference>
<accession>A0A397EIR3</accession>
<dbReference type="EMBL" id="QUTE01019685">
    <property type="protein sequence ID" value="RHY86517.1"/>
    <property type="molecule type" value="Genomic_DNA"/>
</dbReference>
<dbReference type="GO" id="GO:0006398">
    <property type="term" value="P:mRNA 3'-end processing by stem-loop binding and cleavage"/>
    <property type="evidence" value="ECO:0007669"/>
    <property type="project" value="TreeGrafter"/>
</dbReference>
<evidence type="ECO:0000259" key="1">
    <source>
        <dbReference type="Pfam" id="PF16661"/>
    </source>
</evidence>
<proteinExistence type="predicted"/>
<gene>
    <name evidence="2" type="ORF">DYB31_006856</name>
</gene>
<evidence type="ECO:0000313" key="2">
    <source>
        <dbReference type="EMBL" id="RHY86517.1"/>
    </source>
</evidence>
<dbReference type="GO" id="GO:0005847">
    <property type="term" value="C:mRNA cleavage and polyadenylation specificity factor complex"/>
    <property type="evidence" value="ECO:0007669"/>
    <property type="project" value="TreeGrafter"/>
</dbReference>
<dbReference type="Proteomes" id="UP000266196">
    <property type="component" value="Unassembled WGS sequence"/>
</dbReference>
<dbReference type="GO" id="GO:0004534">
    <property type="term" value="F:5'-3' RNA exonuclease activity"/>
    <property type="evidence" value="ECO:0007669"/>
    <property type="project" value="TreeGrafter"/>
</dbReference>
<dbReference type="InterPro" id="IPR036866">
    <property type="entry name" value="RibonucZ/Hydroxyglut_hydro"/>
</dbReference>
<comment type="caution">
    <text evidence="2">The sequence shown here is derived from an EMBL/GenBank/DDBJ whole genome shotgun (WGS) entry which is preliminary data.</text>
</comment>
<dbReference type="VEuPathDB" id="FungiDB:H257_05475"/>
<protein>
    <recommendedName>
        <fullName evidence="1">Metallo-beta-lactamase domain-containing protein</fullName>
    </recommendedName>
</protein>